<dbReference type="InterPro" id="IPR024481">
    <property type="entry name" value="Helicase_Sen1_N"/>
</dbReference>
<dbReference type="CDD" id="cd18808">
    <property type="entry name" value="SF1_C_Upf1"/>
    <property type="match status" value="1"/>
</dbReference>
<comment type="similarity">
    <text evidence="2">Belongs to the DNA2/NAM7 helicase family.</text>
</comment>
<feature type="region of interest" description="Disordered" evidence="10">
    <location>
        <begin position="1830"/>
        <end position="1867"/>
    </location>
</feature>
<evidence type="ECO:0000313" key="15">
    <source>
        <dbReference type="Proteomes" id="UP000310685"/>
    </source>
</evidence>
<keyword evidence="5" id="KW-0547">Nucleotide-binding</keyword>
<feature type="domain" description="DNA2/NAM7 helicase-like C-terminal" evidence="13">
    <location>
        <begin position="2439"/>
        <end position="2648"/>
    </location>
</feature>
<dbReference type="Gene3D" id="3.90.1150.10">
    <property type="entry name" value="Aspartate Aminotransferase, domain 1"/>
    <property type="match status" value="1"/>
</dbReference>
<feature type="compositionally biased region" description="Basic and acidic residues" evidence="10">
    <location>
        <begin position="1858"/>
        <end position="1867"/>
    </location>
</feature>
<feature type="domain" description="Helicase Sen1 N-terminal" evidence="11">
    <location>
        <begin position="1069"/>
        <end position="1605"/>
    </location>
</feature>
<keyword evidence="7" id="KW-0347">Helicase</keyword>
<keyword evidence="6" id="KW-0378">Hydrolase</keyword>
<dbReference type="InterPro" id="IPR015424">
    <property type="entry name" value="PyrdxlP-dep_Trfase"/>
</dbReference>
<feature type="compositionally biased region" description="Basic and acidic residues" evidence="10">
    <location>
        <begin position="2256"/>
        <end position="2265"/>
    </location>
</feature>
<evidence type="ECO:0000256" key="3">
    <source>
        <dbReference type="ARBA" id="ARBA00022576"/>
    </source>
</evidence>
<comment type="subcellular location">
    <subcellularLocation>
        <location evidence="1">Mitochondrion</location>
    </subcellularLocation>
</comment>
<dbReference type="GO" id="GO:0009102">
    <property type="term" value="P:biotin biosynthetic process"/>
    <property type="evidence" value="ECO:0007669"/>
    <property type="project" value="TreeGrafter"/>
</dbReference>
<dbReference type="CDD" id="cd18042">
    <property type="entry name" value="DEXXQc_SETX"/>
    <property type="match status" value="1"/>
</dbReference>
<dbReference type="PANTHER" id="PTHR42684:SF3">
    <property type="entry name" value="ADENOSYLMETHIONINE-8-AMINO-7-OXONONANOATE AMINOTRANSFERASE"/>
    <property type="match status" value="1"/>
</dbReference>
<evidence type="ECO:0000256" key="6">
    <source>
        <dbReference type="ARBA" id="ARBA00022801"/>
    </source>
</evidence>
<dbReference type="Pfam" id="PF00202">
    <property type="entry name" value="Aminotran_3"/>
    <property type="match status" value="2"/>
</dbReference>
<dbReference type="Pfam" id="PF13087">
    <property type="entry name" value="AAA_12"/>
    <property type="match status" value="1"/>
</dbReference>
<dbReference type="InterPro" id="IPR027417">
    <property type="entry name" value="P-loop_NTPase"/>
</dbReference>
<dbReference type="InterPro" id="IPR047187">
    <property type="entry name" value="SF1_C_Upf1"/>
</dbReference>
<dbReference type="Pfam" id="PF13086">
    <property type="entry name" value="AAA_11"/>
    <property type="match status" value="1"/>
</dbReference>
<keyword evidence="8" id="KW-0067">ATP-binding</keyword>
<feature type="region of interest" description="Disordered" evidence="10">
    <location>
        <begin position="2687"/>
        <end position="2747"/>
    </location>
</feature>
<feature type="region of interest" description="Disordered" evidence="10">
    <location>
        <begin position="2768"/>
        <end position="2848"/>
    </location>
</feature>
<proteinExistence type="inferred from homology"/>
<dbReference type="Pfam" id="PF05742">
    <property type="entry name" value="TANGO2"/>
    <property type="match status" value="1"/>
</dbReference>
<feature type="domain" description="DNA2/NAM7 helicase helicase" evidence="12">
    <location>
        <begin position="2141"/>
        <end position="2431"/>
    </location>
</feature>
<dbReference type="EMBL" id="SPRC01000019">
    <property type="protein sequence ID" value="TIB80020.1"/>
    <property type="molecule type" value="Genomic_DNA"/>
</dbReference>
<feature type="region of interest" description="Disordered" evidence="10">
    <location>
        <begin position="2256"/>
        <end position="2286"/>
    </location>
</feature>
<keyword evidence="4" id="KW-0808">Transferase</keyword>
<feature type="compositionally biased region" description="Polar residues" evidence="10">
    <location>
        <begin position="2809"/>
        <end position="2823"/>
    </location>
</feature>
<evidence type="ECO:0000256" key="8">
    <source>
        <dbReference type="ARBA" id="ARBA00022840"/>
    </source>
</evidence>
<feature type="domain" description="Helicase Sen1 N-terminal" evidence="11">
    <location>
        <begin position="1624"/>
        <end position="1694"/>
    </location>
</feature>
<evidence type="ECO:0000256" key="4">
    <source>
        <dbReference type="ARBA" id="ARBA00022679"/>
    </source>
</evidence>
<dbReference type="InterPro" id="IPR041677">
    <property type="entry name" value="DNA2/NAM7_AAA_11"/>
</dbReference>
<sequence>MPHLYRHFRVNQVFGANTDVGKTLLTTALLLAESRRTANNIYYLKPVSTGPDAEQDDAFLQRFSTTDRIKHHTLYRYSDPVSPHLAVSRESVEKKPPSDKEFARSIGDYITNTAALPNTHSLYVETAGGVHSPTLSGTSQADAYRPLLLPTIFVASYHLGGISTTLAAYESLHIRGYNIDTILVFKEEYYANYQYLTEWAQERGIHVATIDQPPSRDSNALNDEKALSAYFNSLSTNDESPVVRALEELDRRHQARIDEVEGLPDRTLKSIWYPFAQHSHITSSSQIGVIDSAHADNFDVYRPNRDSTSLLKQEFDGSASWWTQTLGHGNPTLALAAAHAAGRYGHILFPGHTHKPVLELCERLLEGPGKGWANKAFVTDNGSTAMEVALKIALRAASKKYGRTQRGVIGLSGSYHGDTIGSMDASEPSVYNNAVEWYSPRGGFWFDAPLIKYKSGKVILKGAVTMGVPENAVVNGDYWEIAISDSLSDAYNLDKRIKSDLSTLYRDFVQQTLIKLVGEGRQFGALVLEPLIMGAGGMLSVDPLFQRVLIDTVRANEKLFAEQAGEAYTEGQEWDGLPVIFDEVFVGLYRLGQLTPVSILGTAPDVSAYAKILSGGIVPLSTTLARQSMFDNFLGEEKKEALLHGHSYTAHPIGCSVANSSFEEIKKLTTSDDWKASKSAWNSESENAIWSLWNPETVKTLASLDNVDGVLALGTVLVVHLKSSGKGYESGGGQRFLATLANEDADYTSALAANRDEWLSRPTKPAGMHRFGSEDKEEVISGIDLLMEGTWIGANKSGKIAALTNYFEPLPKDGKLLKSRGKIPKDCLQSGRTIEEDLEEIAKIKDEVGPFNLLLIQVNKGSVRYGYATNRSLTSNFHGMFTEQIGGMSNGYVDANNDIASQSEWHKVKHAKEHLNRVIKEDMSDRELIDALEASISHEVHPMRTREDFQYSARIPPIIMRPAANPIALNETNKEDVQAIYATRLLTMATPVEQILRNARAKPLTNEEVNNVIVPVSQYLFEKGRENDQNQPNWFSDKYDGDGTLTEATAFLIRLFAYSPPKEELLIYKKHLTFQLFSNPKTVYDWQLCKLQARHVYLRNFKADKLNKFFALVHQWEVEAYSEHLKAAMSPLITLDNLDQSLYHISMLNPDIFFRKEVMSVVIQKLEGSSGFVEYLPPPPTILALTASVDDTVNKWANRMIDDYEWRPVTKENAKMYLILIENILQRIVDRENGNLESDDEWPFKEDTTALWTALGKTLSVMEPSAIEVISRSSPNLLRDVQRHLCDAKTKNYIPLLRCFVALISVRQGYWSEDSHKASQMNKSDEHSVLLLRLMNSILDNPFYKPLMKEPIKFHKNDDEEWPLNWWSNLIKNVENVHELHDSALKSLSRRGFESTKDGDVNIKYKYYNNIISIFEKCFVDYENNERKLQLLFDVLRIYNTNLLETALTAQMGDPTKDQSIYAARRLLQLCMKKDCIRIIRGLNDFMSKFASWKDYERQVKRKKSAKEPDVTLDTKKIIIASDIWESIYKVIGVTNNIDDIFAWSLLLSNISLISHLRPLDEKTYDESAVPTHMKSTMATFKTSFNNAVNTIQSPFQRTVDDYLHESASSNRLQALSNLVESTATKWHKYFDNSFMVKWMRDSISLAGVLLDSEKDLERHITSTPSKMLDPLNKILIQSVGWLKATDMTVLEFTFRFIDSTLTAFKQSGCLPAPQALDKLSDYSRQASQGSVKKLSHLSLSKLKQHLATFNDESDDDDVQIIEKKPGLAKLNRVLTSEKKPSPAQFLEAKKKDDEAKEKLKQMALNKHSLVKKTTGKPLLTGLTAKKDQARKPYVAPQKLTYGGNKKEESESSEEEVDRGGLKDMDLDPEQAKLKMQAVKDKRSGVRALDPLVGSSTKSVVSKADKQRDESFLRRQRLDPDIGDLQKYLLNVDYNDPKMRIGSEAPIERIPSDFKDYKHYYDIMRPLLFDETSEQLKQARAAAQEEENVTVVVAGKTFVNDYAEIVLNVKCEAPYQFSLSDSELITLTKIDSITPGGQRIGSLTQDHPSKDLIAKVQNFRRRGQDIIVTVWLPTLRSSVFQDKQHWKLSKFYSLNTLYREFGALKGLQHYGSILSKILKPEVKPKQNLDSILVKNTMRTLELNESQALAVLSSLIGPADGAFSLIQGPPGTGKSKTILALVAKFLSMRAKPLVGRTNPNAAENYVPPKILICAPSNAAIDEVVNRLKVPIRGTDGQIMEVNVIRIGADSSMSISAKERSLEELVDQRVNQDQSDQGSGTESSMQVNEFRDQLTACRNKINEIRNEMNRKQQKKETVTPAETEELRKLSDKRNEISTKLDKARDNQKSTAKARDASRRTHRRAVMMEADVVCSTLSGAGKGDLAELPVEFETVIIDEAAQAVEVSALIPFKYGCKRPILIGDQHQLPPTVMSTEASKKGYSRSLFVRLMESNQGRVHLLNEQYRMHPDISKLPSAVFYNGHLKDGPMMAEKTKAPWHSNDLFGTYKFFDFAGGERRVDHSYQNPDEASVVISLYERLRKQYGGEFSLDYRVAIIATYKQQVRYIRNELKKRFWNVDKDILSKVDVNTVDGFQGQEKTIIILSTVRSTKFEDDGIYKERGGGPIGFLKDIRRMNVALTRAQSSLFIVGHADKLKYDQTWQHIVDDAEQRNLLQKINRNHFSQPSNFVATKLKHPTSQEKDAQNKKKNKTKEREQPPIPDNLVPTGNSPVKRKAEQESGASLAKKMKAAEDGRNGVTIKVVENDVVEEIESDIPGIGRTPSTQPLNAPSIESNSMDISSSNVSSNLPGGPNVMQNNNKSAEQQKQAIQEGYNKRKQEAKKNSMFMKKKPRK</sequence>
<dbReference type="GO" id="GO:0004386">
    <property type="term" value="F:helicase activity"/>
    <property type="evidence" value="ECO:0007669"/>
    <property type="project" value="UniProtKB-KW"/>
</dbReference>
<feature type="region of interest" description="Disordered" evidence="10">
    <location>
        <begin position="2305"/>
        <end position="2358"/>
    </location>
</feature>
<dbReference type="GO" id="GO:0016787">
    <property type="term" value="F:hydrolase activity"/>
    <property type="evidence" value="ECO:0007669"/>
    <property type="project" value="UniProtKB-KW"/>
</dbReference>
<dbReference type="GO" id="GO:0004015">
    <property type="term" value="F:adenosylmethionine-8-amino-7-oxononanoate transaminase activity"/>
    <property type="evidence" value="ECO:0007669"/>
    <property type="project" value="TreeGrafter"/>
</dbReference>
<keyword evidence="9" id="KW-0663">Pyridoxal phosphate</keyword>
<dbReference type="GO" id="GO:0004141">
    <property type="term" value="F:dethiobiotin synthase activity"/>
    <property type="evidence" value="ECO:0007669"/>
    <property type="project" value="TreeGrafter"/>
</dbReference>
<dbReference type="PROSITE" id="PS00600">
    <property type="entry name" value="AA_TRANSFER_CLASS_3"/>
    <property type="match status" value="1"/>
</dbReference>
<feature type="compositionally biased region" description="Basic and acidic residues" evidence="10">
    <location>
        <begin position="2322"/>
        <end position="2356"/>
    </location>
</feature>
<evidence type="ECO:0000256" key="7">
    <source>
        <dbReference type="ARBA" id="ARBA00022806"/>
    </source>
</evidence>
<dbReference type="PANTHER" id="PTHR42684">
    <property type="entry name" value="ADENOSYLMETHIONINE-8-AMINO-7-OXONONANOATE AMINOTRANSFERASE"/>
    <property type="match status" value="1"/>
</dbReference>
<dbReference type="Pfam" id="PF13500">
    <property type="entry name" value="AAA_26"/>
    <property type="match status" value="1"/>
</dbReference>
<dbReference type="InterPro" id="IPR008551">
    <property type="entry name" value="TANGO2"/>
</dbReference>
<dbReference type="SUPFAM" id="SSF52540">
    <property type="entry name" value="P-loop containing nucleoside triphosphate hydrolases"/>
    <property type="match status" value="2"/>
</dbReference>
<evidence type="ECO:0000313" key="14">
    <source>
        <dbReference type="EMBL" id="TIB80020.1"/>
    </source>
</evidence>
<protein>
    <recommendedName>
        <fullName evidence="16">PLP-dependent transferase</fullName>
    </recommendedName>
</protein>
<keyword evidence="3" id="KW-0032">Aminotransferase</keyword>
<evidence type="ECO:0000256" key="1">
    <source>
        <dbReference type="ARBA" id="ARBA00004173"/>
    </source>
</evidence>
<evidence type="ECO:0000256" key="2">
    <source>
        <dbReference type="ARBA" id="ARBA00007913"/>
    </source>
</evidence>
<dbReference type="InterPro" id="IPR015422">
    <property type="entry name" value="PyrdxlP-dep_Trfase_small"/>
</dbReference>
<dbReference type="Gene3D" id="3.40.50.300">
    <property type="entry name" value="P-loop containing nucleotide triphosphate hydrolases"/>
    <property type="match status" value="3"/>
</dbReference>
<evidence type="ECO:0000259" key="11">
    <source>
        <dbReference type="Pfam" id="PF12726"/>
    </source>
</evidence>
<dbReference type="GO" id="GO:0005739">
    <property type="term" value="C:mitochondrion"/>
    <property type="evidence" value="ECO:0007669"/>
    <property type="project" value="UniProtKB-SubCell"/>
</dbReference>
<evidence type="ECO:0000256" key="9">
    <source>
        <dbReference type="ARBA" id="ARBA00022898"/>
    </source>
</evidence>
<dbReference type="InterPro" id="IPR015421">
    <property type="entry name" value="PyrdxlP-dep_Trfase_major"/>
</dbReference>
<dbReference type="SUPFAM" id="SSF53383">
    <property type="entry name" value="PLP-dependent transferases"/>
    <property type="match status" value="1"/>
</dbReference>
<dbReference type="Proteomes" id="UP000310685">
    <property type="component" value="Unassembled WGS sequence"/>
</dbReference>
<dbReference type="CDD" id="cd03109">
    <property type="entry name" value="DTBS"/>
    <property type="match status" value="1"/>
</dbReference>
<feature type="compositionally biased region" description="Polar residues" evidence="10">
    <location>
        <begin position="2267"/>
        <end position="2285"/>
    </location>
</feature>
<evidence type="ECO:0000259" key="13">
    <source>
        <dbReference type="Pfam" id="PF13087"/>
    </source>
</evidence>
<evidence type="ECO:0008006" key="16">
    <source>
        <dbReference type="Google" id="ProtNLM"/>
    </source>
</evidence>
<name>A0A4T0MAM2_9BASI</name>
<dbReference type="GO" id="GO:0005524">
    <property type="term" value="F:ATP binding"/>
    <property type="evidence" value="ECO:0007669"/>
    <property type="project" value="UniProtKB-KW"/>
</dbReference>
<feature type="compositionally biased region" description="Basic and acidic residues" evidence="10">
    <location>
        <begin position="2305"/>
        <end position="2315"/>
    </location>
</feature>
<dbReference type="FunFam" id="3.40.50.300:FF:000326">
    <property type="entry name" value="P-loop containing nucleoside triphosphate hydrolase"/>
    <property type="match status" value="1"/>
</dbReference>
<dbReference type="InterPro" id="IPR005814">
    <property type="entry name" value="Aminotrans_3"/>
</dbReference>
<evidence type="ECO:0000256" key="10">
    <source>
        <dbReference type="SAM" id="MobiDB-lite"/>
    </source>
</evidence>
<comment type="caution">
    <text evidence="14">The sequence shown here is derived from an EMBL/GenBank/DDBJ whole genome shotgun (WGS) entry which is preliminary data.</text>
</comment>
<dbReference type="GO" id="GO:0005694">
    <property type="term" value="C:chromosome"/>
    <property type="evidence" value="ECO:0007669"/>
    <property type="project" value="UniProtKB-ARBA"/>
</dbReference>
<dbReference type="InterPro" id="IPR041679">
    <property type="entry name" value="DNA2/NAM7-like_C"/>
</dbReference>
<evidence type="ECO:0000259" key="12">
    <source>
        <dbReference type="Pfam" id="PF13086"/>
    </source>
</evidence>
<dbReference type="GO" id="GO:0030170">
    <property type="term" value="F:pyridoxal phosphate binding"/>
    <property type="evidence" value="ECO:0007669"/>
    <property type="project" value="InterPro"/>
</dbReference>
<dbReference type="Gene3D" id="3.40.640.10">
    <property type="entry name" value="Type I PLP-dependent aspartate aminotransferase-like (Major domain)"/>
    <property type="match status" value="1"/>
</dbReference>
<dbReference type="Pfam" id="PF12726">
    <property type="entry name" value="SEN1_N"/>
    <property type="match status" value="2"/>
</dbReference>
<evidence type="ECO:0000256" key="5">
    <source>
        <dbReference type="ARBA" id="ARBA00022741"/>
    </source>
</evidence>
<gene>
    <name evidence="14" type="ORF">E3Q22_02151</name>
</gene>
<organism evidence="14 15">
    <name type="scientific">Wallemia mellicola</name>
    <dbReference type="NCBI Taxonomy" id="1708541"/>
    <lineage>
        <taxon>Eukaryota</taxon>
        <taxon>Fungi</taxon>
        <taxon>Dikarya</taxon>
        <taxon>Basidiomycota</taxon>
        <taxon>Wallemiomycotina</taxon>
        <taxon>Wallemiomycetes</taxon>
        <taxon>Wallemiales</taxon>
        <taxon>Wallemiaceae</taxon>
        <taxon>Wallemia</taxon>
    </lineage>
</organism>
<dbReference type="InterPro" id="IPR049704">
    <property type="entry name" value="Aminotrans_3_PPA_site"/>
</dbReference>
<feature type="compositionally biased region" description="Low complexity" evidence="10">
    <location>
        <begin position="2786"/>
        <end position="2802"/>
    </location>
</feature>
<accession>A0A4T0MAM2</accession>
<feature type="compositionally biased region" description="Basic and acidic residues" evidence="10">
    <location>
        <begin position="2828"/>
        <end position="2837"/>
    </location>
</feature>
<reference evidence="14 15" key="1">
    <citation type="submission" date="2019-03" db="EMBL/GenBank/DDBJ databases">
        <title>Sequencing 25 genomes of Wallemia mellicola.</title>
        <authorList>
            <person name="Gostincar C."/>
        </authorList>
    </citation>
    <scope>NUCLEOTIDE SEQUENCE [LARGE SCALE GENOMIC DNA]</scope>
    <source>
        <strain evidence="14 15">EXF-6152</strain>
    </source>
</reference>